<organism evidence="1 2">
    <name type="scientific">Acinetobacter nectaris CIP 110549</name>
    <dbReference type="NCBI Taxonomy" id="1392540"/>
    <lineage>
        <taxon>Bacteria</taxon>
        <taxon>Pseudomonadati</taxon>
        <taxon>Pseudomonadota</taxon>
        <taxon>Gammaproteobacteria</taxon>
        <taxon>Moraxellales</taxon>
        <taxon>Moraxellaceae</taxon>
        <taxon>Acinetobacter</taxon>
    </lineage>
</organism>
<dbReference type="STRING" id="1392540.P256_00216"/>
<reference evidence="1 2" key="1">
    <citation type="submission" date="2013-10" db="EMBL/GenBank/DDBJ databases">
        <title>The Genome Sequence of Acinetobacter nectaris CIP 110549.</title>
        <authorList>
            <consortium name="The Broad Institute Genomics Platform"/>
            <consortium name="The Broad Institute Genome Sequencing Center for Infectious Disease"/>
            <person name="Cerqueira G."/>
            <person name="Feldgarden M."/>
            <person name="Courvalin P."/>
            <person name="Grillot-Courvalin C."/>
            <person name="Clermont D."/>
            <person name="Rocha E."/>
            <person name="Yoon E.-J."/>
            <person name="Nemec A."/>
            <person name="Young S.K."/>
            <person name="Zeng Q."/>
            <person name="Gargeya S."/>
            <person name="Fitzgerald M."/>
            <person name="Abouelleil A."/>
            <person name="Alvarado L."/>
            <person name="Berlin A.M."/>
            <person name="Chapman S.B."/>
            <person name="Gainer-Dewar J."/>
            <person name="Goldberg J."/>
            <person name="Gnerre S."/>
            <person name="Griggs A."/>
            <person name="Gujja S."/>
            <person name="Hansen M."/>
            <person name="Howarth C."/>
            <person name="Imamovic A."/>
            <person name="Ireland A."/>
            <person name="Larimer J."/>
            <person name="McCowan C."/>
            <person name="Murphy C."/>
            <person name="Pearson M."/>
            <person name="Poon T.W."/>
            <person name="Priest M."/>
            <person name="Roberts A."/>
            <person name="Saif S."/>
            <person name="Shea T."/>
            <person name="Sykes S."/>
            <person name="Wortman J."/>
            <person name="Nusbaum C."/>
            <person name="Birren B."/>
        </authorList>
    </citation>
    <scope>NUCLEOTIDE SEQUENCE [LARGE SCALE GENOMIC DNA]</scope>
    <source>
        <strain evidence="1 2">CIP 110549</strain>
    </source>
</reference>
<comment type="caution">
    <text evidence="1">The sequence shown here is derived from an EMBL/GenBank/DDBJ whole genome shotgun (WGS) entry which is preliminary data.</text>
</comment>
<dbReference type="SUPFAM" id="SSF46785">
    <property type="entry name" value="Winged helix' DNA-binding domain"/>
    <property type="match status" value="1"/>
</dbReference>
<accession>V2TUI3</accession>
<dbReference type="Gene3D" id="1.10.10.10">
    <property type="entry name" value="Winged helix-like DNA-binding domain superfamily/Winged helix DNA-binding domain"/>
    <property type="match status" value="1"/>
</dbReference>
<evidence type="ECO:0008006" key="3">
    <source>
        <dbReference type="Google" id="ProtNLM"/>
    </source>
</evidence>
<dbReference type="EMBL" id="AYER01000001">
    <property type="protein sequence ID" value="ESK41227.1"/>
    <property type="molecule type" value="Genomic_DNA"/>
</dbReference>
<gene>
    <name evidence="1" type="ORF">P256_00216</name>
</gene>
<dbReference type="Proteomes" id="UP000023785">
    <property type="component" value="Unassembled WGS sequence"/>
</dbReference>
<sequence length="82" mass="9717">MNKVNFSTFERLLTILSIIRKAKCWIRASSILRIMNEQISVRTIQRDLKYLVANGYLVSKAYTYKSTKKIDEYLDIEVKMHD</sequence>
<protein>
    <recommendedName>
        <fullName evidence="3">Helix-turn-helix type 11 domain-containing protein</fullName>
    </recommendedName>
</protein>
<evidence type="ECO:0000313" key="2">
    <source>
        <dbReference type="Proteomes" id="UP000023785"/>
    </source>
</evidence>
<dbReference type="AlphaFoldDB" id="V2TUI3"/>
<dbReference type="InterPro" id="IPR036390">
    <property type="entry name" value="WH_DNA-bd_sf"/>
</dbReference>
<keyword evidence="2" id="KW-1185">Reference proteome</keyword>
<evidence type="ECO:0000313" key="1">
    <source>
        <dbReference type="EMBL" id="ESK41227.1"/>
    </source>
</evidence>
<dbReference type="HOGENOM" id="CLU_2550645_0_0_6"/>
<name>V2TUI3_9GAMM</name>
<proteinExistence type="predicted"/>
<dbReference type="InterPro" id="IPR036388">
    <property type="entry name" value="WH-like_DNA-bd_sf"/>
</dbReference>